<feature type="region of interest" description="Disordered" evidence="3">
    <location>
        <begin position="2114"/>
        <end position="2140"/>
    </location>
</feature>
<feature type="domain" description="PDZ" evidence="4">
    <location>
        <begin position="220"/>
        <end position="289"/>
    </location>
</feature>
<dbReference type="GO" id="GO:0043484">
    <property type="term" value="P:regulation of RNA splicing"/>
    <property type="evidence" value="ECO:0007669"/>
    <property type="project" value="TreeGrafter"/>
</dbReference>
<feature type="compositionally biased region" description="Polar residues" evidence="3">
    <location>
        <begin position="189"/>
        <end position="199"/>
    </location>
</feature>
<name>A0AAV7MYL0_PLEWA</name>
<feature type="compositionally biased region" description="Basic and acidic residues" evidence="3">
    <location>
        <begin position="2119"/>
        <end position="2131"/>
    </location>
</feature>
<dbReference type="SMART" id="SM00228">
    <property type="entry name" value="PDZ"/>
    <property type="match status" value="1"/>
</dbReference>
<evidence type="ECO:0000313" key="6">
    <source>
        <dbReference type="Proteomes" id="UP001066276"/>
    </source>
</evidence>
<reference evidence="5" key="1">
    <citation type="journal article" date="2022" name="bioRxiv">
        <title>Sequencing and chromosome-scale assembly of the giantPleurodeles waltlgenome.</title>
        <authorList>
            <person name="Brown T."/>
            <person name="Elewa A."/>
            <person name="Iarovenko S."/>
            <person name="Subramanian E."/>
            <person name="Araus A.J."/>
            <person name="Petzold A."/>
            <person name="Susuki M."/>
            <person name="Suzuki K.-i.T."/>
            <person name="Hayashi T."/>
            <person name="Toyoda A."/>
            <person name="Oliveira C."/>
            <person name="Osipova E."/>
            <person name="Leigh N.D."/>
            <person name="Simon A."/>
            <person name="Yun M.H."/>
        </authorList>
    </citation>
    <scope>NUCLEOTIDE SEQUENCE</scope>
    <source>
        <strain evidence="5">20211129_DDA</strain>
        <tissue evidence="5">Liver</tissue>
    </source>
</reference>
<feature type="region of interest" description="Disordered" evidence="3">
    <location>
        <begin position="2153"/>
        <end position="2172"/>
    </location>
</feature>
<protein>
    <recommendedName>
        <fullName evidence="4">PDZ domain-containing protein</fullName>
    </recommendedName>
</protein>
<evidence type="ECO:0000256" key="2">
    <source>
        <dbReference type="ARBA" id="ARBA00023242"/>
    </source>
</evidence>
<feature type="compositionally biased region" description="Basic and acidic residues" evidence="3">
    <location>
        <begin position="1528"/>
        <end position="1540"/>
    </location>
</feature>
<evidence type="ECO:0000256" key="3">
    <source>
        <dbReference type="SAM" id="MobiDB-lite"/>
    </source>
</evidence>
<keyword evidence="2" id="KW-0539">Nucleus</keyword>
<dbReference type="Proteomes" id="UP001066276">
    <property type="component" value="Chromosome 9"/>
</dbReference>
<feature type="region of interest" description="Disordered" evidence="3">
    <location>
        <begin position="128"/>
        <end position="215"/>
    </location>
</feature>
<dbReference type="InterPro" id="IPR001478">
    <property type="entry name" value="PDZ"/>
</dbReference>
<feature type="region of interest" description="Disordered" evidence="3">
    <location>
        <begin position="2390"/>
        <end position="2436"/>
    </location>
</feature>
<gene>
    <name evidence="5" type="ORF">NDU88_005657</name>
</gene>
<feature type="compositionally biased region" description="Basic and acidic residues" evidence="3">
    <location>
        <begin position="204"/>
        <end position="215"/>
    </location>
</feature>
<dbReference type="PANTHER" id="PTHR23348">
    <property type="entry name" value="PERIAXIN/AHNAK"/>
    <property type="match status" value="1"/>
</dbReference>
<dbReference type="EMBL" id="JANPWB010000013">
    <property type="protein sequence ID" value="KAJ1108277.1"/>
    <property type="molecule type" value="Genomic_DNA"/>
</dbReference>
<feature type="compositionally biased region" description="Basic and acidic residues" evidence="3">
    <location>
        <begin position="165"/>
        <end position="182"/>
    </location>
</feature>
<evidence type="ECO:0000259" key="4">
    <source>
        <dbReference type="PROSITE" id="PS50106"/>
    </source>
</evidence>
<dbReference type="PROSITE" id="PS50106">
    <property type="entry name" value="PDZ"/>
    <property type="match status" value="1"/>
</dbReference>
<comment type="caution">
    <text evidence="5">The sequence shown here is derived from an EMBL/GenBank/DDBJ whole genome shotgun (WGS) entry which is preliminary data.</text>
</comment>
<dbReference type="GO" id="GO:0005634">
    <property type="term" value="C:nucleus"/>
    <property type="evidence" value="ECO:0007669"/>
    <property type="project" value="UniProtKB-SubCell"/>
</dbReference>
<sequence>MIKRQLRVGRSAAVLALCNRAVPQRACVSWLPKPPPAGGRASEPSVPSHPVPAGVHWPSLFFFPLRVWLELRRWVWQFQAACTDHRGASIWGRLNHLSPHPAPGGLWEEEERRFRCWDFGAEQELQERYELAKGNPPSAVKVKEKEKRPKSQAPPPVQQPLSAEEASKAERAAQKEKLHAELKQVLQLKGQNQRRSLQPSDADMDPKKTVTEEDVKKSEMVQIVMETEAEAGVSGISVSGGGKSGLFIKDVKKDSPAAKSLSLQEGDQILSAKVYFDNVKYEDALQILQCAEPYKISFCLKRNVQSADVSMSPGTGTFEVKGPKAKMPKMTVKSLKPVKKVKSLGKGSKEGTLREAEDVDGEISAGKIDIPPVDVEFSLPKFGKFRKAKGLTAAESEGASPDLKVKRSSSDAKVMRLKLPRMKVKEAAAVEGLALEVRGPSGKKSSTLPGDKVDTKGLEVEGKVKAKSPRFGISLPKSKKNPLPKADIEVKEDIKFKAPQVELEVSVPTSKADVAAEGLEMSGKGESFQLKIPKFGTTSKIPDVEVKPSLSLDKDEVEDESPQEKPKMLTMPKIGVSLPGLESEVNGSGTTIKSLEEKANIGVKLPSVAIAAPEVDIDLSLPNVEGAVIARAGDKIPKDVHEKGEGFQMKMPKFGVSAKVPKVDLDMSLSQDTVDTGVKKTEFKMPEMKVSEIEISFPKSKAEGEMGISVQKAKMDSDIPDGKYNTGIRIPSLDISAPKLDVDITLPKKKQELDGSSDYVGYPSEPNIEIPDVTIKMPKISLPKFGVKSKEGHLDVHALPSKVQGDVTLTKHGEIEEESPDMKTKGPKMKMPSFGLSLTKDKHDVSAAQVEIKTKEPEVAAEGNLKFPDLKMPSIDIKAPQVTDIELPKANISISGIGDEGEMKSYKSESLERPDIKFTLPSVSLPKFDTSVESERPEMNVKVSPPKIGAVAKIPKLESGLKDGDLEMHTGKLSIPKVNISVPKIKPMELEVTSSKTEVDLSIGKPKVGEKPVNVDIKLKSHELEMESSKNKIDLPSVKMPVLNIDVPKVDLNINLPQAKTEISDYGIDEPDAKWKMPKVSLPAFHGQEKDMDMQHDVSSAKLGVDLKTPHVGVDVKGAGLTGKLEGIMMPKIGISFPEGTLALDDEMKLQDPKLKAKIDKKLPEVKTVHDNTQGSLEGKIQLPSVTLPSVEIMTPVLPEVDIEAGTPKASLRPSAQADVAVTVSGESEGKLKSHKFSLPKFGMSGSKTKKGEGHTKAPQLEGEADIPDVTVKGPRLKMPKFGRSFPKAKLDLESSADAAESSAKTDFKGPKGQLAIAGSKDGLDLMEAKIKLPAVELPQVDIAVPKVDIGVNAAKVKGNGHIEGSNEFPSAGGIQAPEINIEVPDVQLEMPAFSLPTMGGKAKEGELDVAFDSSKTSAKANIEVSADGSPGGSEVTVTDGKVKIKEGKMKMPKFRIPSFNLSKKEVDVSGGKVEGGISPPEMNVKLKKEKAEVPEPEVDIESPEGKVKLSFMKMPKFKMASPKGKAHGSDLKVSAESDVRGSEEDLQGSNLHMKMPQISLPKFRSKEGKTDIGADATLPKDTSDIDLKPGTVKMPSLEILAPSIKPDIEIPIPKTTADLSGEDLIEYKQDLKMPFLDVSAPSLELGLSLPTPKVGSLLQQEGRSEVALEKSEVKLQMPKVALPSIGLPDLRGRGTATEEKEAEMHLLTGKKEKVYAITLKPQNVRLDSDGTEGSSEDEKATGKGSKIKMPTLDISMPKIRTQDADIPFADANVDIEGPGFRDVEGRFSLPFVELPKLPTPHLQAPELELDINIHKDGDVPVDPGFGKTHFEMKVPDIELSGPDVERTNLKFKMPKMKMSAFGGSSTEGKSSESEHAEGGIRGVKIKMPKLQLGSLKGKTDDSEAITEGEVKVKETSADIMSHDLEPHSGKIKFKVPAVGISVGGGEVKERDADMQPLHPKKDEKELKIKVPKISIPDVGFTESEAKVGAGHPGAEFKVDEKLKATKVQSPKSAGFGDLEVGLSDAKMKMPHVKVPSIGISGWKGKSDDDMTVSLGSKADFHAEEMEGRKSHFKMPDVEFSGPKIKAHGEYEIENAMVQPAAYKDKEAVASPVTISGKMKADKKDGTKTPDTEEDDDAGKKYQVQFPKFGISLPKVGMEGDSENPELKGVGELSFKPGTAELETEKQAGKVKMPKVKKAVFVIMKSKEKGAEATSGLLESDVDSKTGTLEIEQPTADVKIKLPKIKKKPSFGMSRSKQKGAEVNGDFDASARDDSDAKGSKMKFPKLGFSNSKTDALDVNVNGSAPSGSSPQLNGDHEASLENGSQDNKAKLAKLKFPKLEFSSPYKGKEPDSEMNLKLVKTEEQTSKDEVQGSTFGAIKGTKFKPGKMSFSGFKKKTDKTEDIEGSTNIVTSSARTEMASMETEGEGESKSSKSKISIGFFSSKSRGEYIVDNSGGVSKSESAHVASYEGSDADSKEKTARFKFPKISLGQKSQGMGETSGHSILEKGVYSEGTGEEEGMSGFKVSLPQLGFSTYQEHTSEEHIITEEGGSILQMTQTKRVKTETGPETSII</sequence>
<organism evidence="5 6">
    <name type="scientific">Pleurodeles waltl</name>
    <name type="common">Iberian ribbed newt</name>
    <dbReference type="NCBI Taxonomy" id="8319"/>
    <lineage>
        <taxon>Eukaryota</taxon>
        <taxon>Metazoa</taxon>
        <taxon>Chordata</taxon>
        <taxon>Craniata</taxon>
        <taxon>Vertebrata</taxon>
        <taxon>Euteleostomi</taxon>
        <taxon>Amphibia</taxon>
        <taxon>Batrachia</taxon>
        <taxon>Caudata</taxon>
        <taxon>Salamandroidea</taxon>
        <taxon>Salamandridae</taxon>
        <taxon>Pleurodelinae</taxon>
        <taxon>Pleurodeles</taxon>
    </lineage>
</organism>
<keyword evidence="6" id="KW-1185">Reference proteome</keyword>
<feature type="compositionally biased region" description="Polar residues" evidence="3">
    <location>
        <begin position="2301"/>
        <end position="2313"/>
    </location>
</feature>
<dbReference type="GO" id="GO:0005737">
    <property type="term" value="C:cytoplasm"/>
    <property type="evidence" value="ECO:0007669"/>
    <property type="project" value="TreeGrafter"/>
</dbReference>
<proteinExistence type="predicted"/>
<dbReference type="Gene3D" id="2.30.42.10">
    <property type="match status" value="1"/>
</dbReference>
<comment type="subcellular location">
    <subcellularLocation>
        <location evidence="1">Nucleus</location>
    </subcellularLocation>
</comment>
<dbReference type="SUPFAM" id="SSF50156">
    <property type="entry name" value="PDZ domain-like"/>
    <property type="match status" value="1"/>
</dbReference>
<evidence type="ECO:0000313" key="5">
    <source>
        <dbReference type="EMBL" id="KAJ1108277.1"/>
    </source>
</evidence>
<feature type="region of interest" description="Disordered" evidence="3">
    <location>
        <begin position="2243"/>
        <end position="2329"/>
    </location>
</feature>
<dbReference type="CDD" id="cd00136">
    <property type="entry name" value="PDZ_canonical"/>
    <property type="match status" value="1"/>
</dbReference>
<evidence type="ECO:0000256" key="1">
    <source>
        <dbReference type="ARBA" id="ARBA00004123"/>
    </source>
</evidence>
<feature type="region of interest" description="Disordered" evidence="3">
    <location>
        <begin position="1521"/>
        <end position="1540"/>
    </location>
</feature>
<feature type="compositionally biased region" description="Polar residues" evidence="3">
    <location>
        <begin position="2406"/>
        <end position="2416"/>
    </location>
</feature>
<dbReference type="PANTHER" id="PTHR23348:SF42">
    <property type="entry name" value="PERIAXIN"/>
    <property type="match status" value="1"/>
</dbReference>
<accession>A0AAV7MYL0</accession>
<dbReference type="InterPro" id="IPR052082">
    <property type="entry name" value="Myelin_sheath_structural"/>
</dbReference>
<dbReference type="InterPro" id="IPR036034">
    <property type="entry name" value="PDZ_sf"/>
</dbReference>
<feature type="region of interest" description="Disordered" evidence="3">
    <location>
        <begin position="1726"/>
        <end position="1745"/>
    </location>
</feature>
<dbReference type="Pfam" id="PF00595">
    <property type="entry name" value="PDZ"/>
    <property type="match status" value="1"/>
</dbReference>
<feature type="region of interest" description="Disordered" evidence="3">
    <location>
        <begin position="1237"/>
        <end position="1259"/>
    </location>
</feature>
<feature type="compositionally biased region" description="Basic and acidic residues" evidence="3">
    <location>
        <begin position="2269"/>
        <end position="2279"/>
    </location>
</feature>